<keyword evidence="6 10" id="KW-0802">TPR repeat</keyword>
<dbReference type="PANTHER" id="PTHR12558">
    <property type="entry name" value="CELL DIVISION CYCLE 16,23,27"/>
    <property type="match status" value="1"/>
</dbReference>
<evidence type="ECO:0000256" key="6">
    <source>
        <dbReference type="ARBA" id="ARBA00022803"/>
    </source>
</evidence>
<keyword evidence="14" id="KW-1185">Reference proteome</keyword>
<evidence type="ECO:0000256" key="8">
    <source>
        <dbReference type="ARBA" id="ARBA00023136"/>
    </source>
</evidence>
<dbReference type="Proteomes" id="UP001139516">
    <property type="component" value="Unassembled WGS sequence"/>
</dbReference>
<dbReference type="GO" id="GO:0030244">
    <property type="term" value="P:cellulose biosynthetic process"/>
    <property type="evidence" value="ECO:0007669"/>
    <property type="project" value="UniProtKB-KW"/>
</dbReference>
<feature type="region of interest" description="Disordered" evidence="11">
    <location>
        <begin position="788"/>
        <end position="811"/>
    </location>
</feature>
<comment type="subcellular location">
    <subcellularLocation>
        <location evidence="1">Cell outer membrane</location>
        <topology evidence="1">Peripheral membrane protein</topology>
    </subcellularLocation>
</comment>
<dbReference type="PROSITE" id="PS50005">
    <property type="entry name" value="TPR"/>
    <property type="match status" value="1"/>
</dbReference>
<evidence type="ECO:0000256" key="4">
    <source>
        <dbReference type="ARBA" id="ARBA00022729"/>
    </source>
</evidence>
<dbReference type="AlphaFoldDB" id="A0A9X2BT71"/>
<dbReference type="InterPro" id="IPR008410">
    <property type="entry name" value="BCSC_C"/>
</dbReference>
<dbReference type="Pfam" id="PF05420">
    <property type="entry name" value="BCSC_C"/>
    <property type="match status" value="1"/>
</dbReference>
<protein>
    <submittedName>
        <fullName evidence="13">Cellulose synthase subunit BcsC-related outer membrane protein</fullName>
    </submittedName>
</protein>
<keyword evidence="5" id="KW-0677">Repeat</keyword>
<comment type="pathway">
    <text evidence="2">Glycan metabolism; bacterial cellulose biosynthesis.</text>
</comment>
<dbReference type="InterPro" id="IPR019734">
    <property type="entry name" value="TPR_rpt"/>
</dbReference>
<gene>
    <name evidence="13" type="ORF">M0638_08000</name>
</gene>
<evidence type="ECO:0000256" key="3">
    <source>
        <dbReference type="ARBA" id="ARBA00005886"/>
    </source>
</evidence>
<evidence type="ECO:0000313" key="14">
    <source>
        <dbReference type="Proteomes" id="UP001139516"/>
    </source>
</evidence>
<dbReference type="EMBL" id="JALPRX010000029">
    <property type="protein sequence ID" value="MCK8784318.1"/>
    <property type="molecule type" value="Genomic_DNA"/>
</dbReference>
<evidence type="ECO:0000256" key="1">
    <source>
        <dbReference type="ARBA" id="ARBA00004339"/>
    </source>
</evidence>
<dbReference type="PANTHER" id="PTHR12558:SF33">
    <property type="entry name" value="BLL7664 PROTEIN"/>
    <property type="match status" value="1"/>
</dbReference>
<evidence type="ECO:0000256" key="7">
    <source>
        <dbReference type="ARBA" id="ARBA00022916"/>
    </source>
</evidence>
<dbReference type="InterPro" id="IPR011990">
    <property type="entry name" value="TPR-like_helical_dom_sf"/>
</dbReference>
<proteinExistence type="inferred from homology"/>
<dbReference type="InterPro" id="IPR003921">
    <property type="entry name" value="Cell_synth_C"/>
</dbReference>
<reference evidence="13" key="1">
    <citation type="submission" date="2022-04" db="EMBL/GenBank/DDBJ databases">
        <title>Roseomonas acroporae sp. nov., isolated from coral Acropora digitifera.</title>
        <authorList>
            <person name="Sun H."/>
        </authorList>
    </citation>
    <scope>NUCLEOTIDE SEQUENCE</scope>
    <source>
        <strain evidence="13">NAR14</strain>
    </source>
</reference>
<sequence length="1218" mass="128208">MLRIMERVLAADPRNAEALSGAAEAAAQMGNRRAADAYLARLRQAAPGTPRLGQTDITVRALTSDQNEIAEARRLAQAGRTAEAIQRYRAVFRGSAPPDAYALEFYQTLAGTPDGFDEARAALGRLAARSPADTRLRLAYAQVLSYRDATRAEGIAQLRELSRSPDNAVATAALNAWRQATLFAGANQAAIPGLEAFLQAHPDDTAVRQRLQEARNQPANAGDAAGDGRVRGFEQLNRGRLADAAREFESVLALDADDSDALGGLGIVRLRQGRNAEARRLLEQAIAANPASRSRWQQALEGASYVDQLAVARGQIARGQFDAADATLRNAIRRNGPDRADAEALLGDIALRRGDVAGAEERYRAALARRPDLTAALAGLGNALQQQGRFAEAEEILRRAGPAAAAGAARTRADTLRAEAGRTQDPAAAQQLLREAIQADPSSPWARLDLARALLRDGRAAEARAVMDTSGLARPGADALYAAALFAQEDNRAAEAAELLERIPPRLRTADMSRLLAQTRQAGEVRAAFALAAQGLPEGRARLLAIAARPDPTAAGVSQVVRAFGDLGDRNGLAAAVRAYQSANPATPTARLALADALLAAGMPNVALALTAGLDAAPDLTGDQRRSLASLRSGLAIRESDQLNDSGNQAAAFDRLAPALAANPESPAANLALARLYQGAGQPRQAQRVAESVLARDPRSLEARLGAADAAIAAGDTRRAEVLLAEARSLEPDEPRVSLAEARLARSTGDYRRALNAAERAAAQHRQQAGGVVPMDGPMVATPFGAASPPMAPSGNPFRRDGAPAASPGPDAPLGAAQMAVAGDPLAADIARELAQAREDAGTRLSASATIRARSGSAGLDRLTEFSAPLEASFAPGGGIGGRIALRATPTTIDSEEIGTSLNTLRGFGIYPTLPQGITAAQRSALASWVDSSASGVALALAYARPNFSLDIGTTPLGFRRDDMGGGRNIVGGIEAAPALTSNLRLRLTGERRAVTDSLLSWAGQREPVSGLNWGAVSRNGGRAQLELTTGPVTTYIGGGYSAIDGENVRDNAVIQAGAGAAWTVFRRRNDELTAGADLVYFAYDNNQRAFTFGNGGYFSPQQYVAASLPVDYRGRTENLAYRIGGTIGYQHYRERSERIFPTNAAAQNLLEALAAADPTIPTRSASQRQSGLIGGVRGNIEYAVTPNFRLGALVRFDSTGNWNETRGLLFARYRFDR</sequence>
<dbReference type="Gene3D" id="1.25.40.10">
    <property type="entry name" value="Tetratricopeptide repeat domain"/>
    <property type="match status" value="4"/>
</dbReference>
<evidence type="ECO:0000256" key="5">
    <source>
        <dbReference type="ARBA" id="ARBA00022737"/>
    </source>
</evidence>
<keyword evidence="4" id="KW-0732">Signal</keyword>
<feature type="domain" description="Cellulose synthase operon C C-terminal" evidence="12">
    <location>
        <begin position="862"/>
        <end position="1217"/>
    </location>
</feature>
<dbReference type="GO" id="GO:0006011">
    <property type="term" value="P:UDP-alpha-D-glucose metabolic process"/>
    <property type="evidence" value="ECO:0007669"/>
    <property type="project" value="InterPro"/>
</dbReference>
<keyword evidence="9" id="KW-0998">Cell outer membrane</keyword>
<evidence type="ECO:0000256" key="9">
    <source>
        <dbReference type="ARBA" id="ARBA00023237"/>
    </source>
</evidence>
<dbReference type="SMART" id="SM00028">
    <property type="entry name" value="TPR"/>
    <property type="match status" value="7"/>
</dbReference>
<feature type="repeat" description="TPR" evidence="10">
    <location>
        <begin position="259"/>
        <end position="292"/>
    </location>
</feature>
<comment type="caution">
    <text evidence="13">The sequence shown here is derived from an EMBL/GenBank/DDBJ whole genome shotgun (WGS) entry which is preliminary data.</text>
</comment>
<keyword evidence="7" id="KW-0135">Cellulose biosynthesis</keyword>
<dbReference type="Pfam" id="PF14559">
    <property type="entry name" value="TPR_19"/>
    <property type="match status" value="4"/>
</dbReference>
<evidence type="ECO:0000259" key="12">
    <source>
        <dbReference type="Pfam" id="PF05420"/>
    </source>
</evidence>
<evidence type="ECO:0000256" key="10">
    <source>
        <dbReference type="PROSITE-ProRule" id="PRU00339"/>
    </source>
</evidence>
<dbReference type="PRINTS" id="PR01441">
    <property type="entry name" value="CELLSNTHASEC"/>
</dbReference>
<name>A0A9X2BT71_9PROT</name>
<keyword evidence="8" id="KW-0472">Membrane</keyword>
<accession>A0A9X2BT71</accession>
<comment type="similarity">
    <text evidence="3">Belongs to the AcsC/BcsC family.</text>
</comment>
<evidence type="ECO:0000313" key="13">
    <source>
        <dbReference type="EMBL" id="MCK8784318.1"/>
    </source>
</evidence>
<dbReference type="GO" id="GO:0009279">
    <property type="term" value="C:cell outer membrane"/>
    <property type="evidence" value="ECO:0007669"/>
    <property type="project" value="UniProtKB-SubCell"/>
</dbReference>
<organism evidence="13 14">
    <name type="scientific">Roseomonas acroporae</name>
    <dbReference type="NCBI Taxonomy" id="2937791"/>
    <lineage>
        <taxon>Bacteria</taxon>
        <taxon>Pseudomonadati</taxon>
        <taxon>Pseudomonadota</taxon>
        <taxon>Alphaproteobacteria</taxon>
        <taxon>Acetobacterales</taxon>
        <taxon>Roseomonadaceae</taxon>
        <taxon>Roseomonas</taxon>
    </lineage>
</organism>
<dbReference type="SUPFAM" id="SSF48452">
    <property type="entry name" value="TPR-like"/>
    <property type="match status" value="3"/>
</dbReference>
<evidence type="ECO:0000256" key="2">
    <source>
        <dbReference type="ARBA" id="ARBA00005186"/>
    </source>
</evidence>
<evidence type="ECO:0000256" key="11">
    <source>
        <dbReference type="SAM" id="MobiDB-lite"/>
    </source>
</evidence>